<protein>
    <submittedName>
        <fullName evidence="2">WYL domain-containing protein</fullName>
    </submittedName>
</protein>
<dbReference type="Pfam" id="PF25583">
    <property type="entry name" value="WCX"/>
    <property type="match status" value="1"/>
</dbReference>
<proteinExistence type="predicted"/>
<dbReference type="Proteomes" id="UP001163152">
    <property type="component" value="Chromosome"/>
</dbReference>
<dbReference type="KEGG" id="tsin:OXH18_18330"/>
<keyword evidence="3" id="KW-1185">Reference proteome</keyword>
<sequence>MTRKGRSITLSLEESDKAQLEAIALELGMKWGDDPNISRLIKAIARRQLLVSLNNNWSRDRINTLNKARTLLIDAGQIEDALVLAHLLLERSEITLPLRQEIEQFVTKPTVVWQIEIDRYIRQQQPFQLAYQDAAERIWNFTIYYAEITHYEQRQYLHCWCEETDGNYDLPALAHNWCLRWDRISDASVSPVKGQWRSQLDSILVEMHLLHRLAFAYHTKTAMDEINEWLTDPVHVRRVVRRVTNIFWFFREVRRYGSECVIVSPEAVRDRFKQELIRMMAHYDTQ</sequence>
<organism evidence="2 3">
    <name type="scientific">Thermocoleostomius sinensis A174</name>
    <dbReference type="NCBI Taxonomy" id="2016057"/>
    <lineage>
        <taxon>Bacteria</taxon>
        <taxon>Bacillati</taxon>
        <taxon>Cyanobacteriota</taxon>
        <taxon>Cyanophyceae</taxon>
        <taxon>Oculatellales</taxon>
        <taxon>Oculatellaceae</taxon>
        <taxon>Thermocoleostomius</taxon>
    </lineage>
</organism>
<evidence type="ECO:0000313" key="3">
    <source>
        <dbReference type="Proteomes" id="UP001163152"/>
    </source>
</evidence>
<dbReference type="EMBL" id="CP113797">
    <property type="protein sequence ID" value="WAL59115.1"/>
    <property type="molecule type" value="Genomic_DNA"/>
</dbReference>
<feature type="domain" description="WCX" evidence="1">
    <location>
        <begin position="237"/>
        <end position="279"/>
    </location>
</feature>
<name>A0A9E8ZD88_9CYAN</name>
<evidence type="ECO:0000259" key="1">
    <source>
        <dbReference type="Pfam" id="PF25583"/>
    </source>
</evidence>
<gene>
    <name evidence="2" type="ORF">OXH18_18330</name>
</gene>
<evidence type="ECO:0000313" key="2">
    <source>
        <dbReference type="EMBL" id="WAL59115.1"/>
    </source>
</evidence>
<dbReference type="AlphaFoldDB" id="A0A9E8ZD88"/>
<dbReference type="RefSeq" id="WP_268608706.1">
    <property type="nucleotide sequence ID" value="NZ_CP113797.1"/>
</dbReference>
<dbReference type="InterPro" id="IPR057727">
    <property type="entry name" value="WCX_dom"/>
</dbReference>
<reference evidence="2" key="1">
    <citation type="submission" date="2022-12" db="EMBL/GenBank/DDBJ databases">
        <title>Polyphasic identification of a Novel Hot-Spring Cyanobacterium Ocullathermofonsia sinensis gen nov. sp. nov. and Genomic Insights on its Adaptations to the Thermal Habitat.</title>
        <authorList>
            <person name="Daroch M."/>
            <person name="Tang J."/>
            <person name="Jiang Y."/>
        </authorList>
    </citation>
    <scope>NUCLEOTIDE SEQUENCE</scope>
    <source>
        <strain evidence="2">PKUAC-SCTA174</strain>
    </source>
</reference>
<accession>A0A9E8ZD88</accession>